<evidence type="ECO:0000313" key="2">
    <source>
        <dbReference type="Proteomes" id="UP000646053"/>
    </source>
</evidence>
<sequence length="317" mass="36646">MTTNMTPYIDRKPGDLITAEDWNELQRKVKTDISEQTKQAIDQIKSVKMAEEAQTLQGKTFEEILANILDSVLKVLPGRTGYLQVFKQLNVGKEENVEHKLKAFPLVDVYQLDYFKVVCSEDGNKPYAEWVTFYLYHSSEKRIRLEDGTSIPIEPIGGTHPYKVPFKDLLEQYHVKYTDNSSLGDLETEFWKAFFTPPNDDFDDDQHCHSPWFDRCCRESKTVGELKSRGDWDDLWLQMRPRKTINYPEPVVTPQPTPGTEPLPTPAPTQIQIAHFDYDTLGITLLSEPVHPTDVTNELSERRNIRQELKVMLLLKV</sequence>
<organism evidence="1 2">
    <name type="scientific">Myxacorys almedinensis A</name>
    <dbReference type="NCBI Taxonomy" id="2690445"/>
    <lineage>
        <taxon>Bacteria</taxon>
        <taxon>Bacillati</taxon>
        <taxon>Cyanobacteriota</taxon>
        <taxon>Cyanophyceae</taxon>
        <taxon>Leptolyngbyales</taxon>
        <taxon>Leptolyngbyaceae</taxon>
        <taxon>Myxacorys</taxon>
        <taxon>Myxacorys almedinensis</taxon>
    </lineage>
</organism>
<accession>A0A8J7Z2U8</accession>
<dbReference type="RefSeq" id="WP_162424541.1">
    <property type="nucleotide sequence ID" value="NZ_WVIE01000023.1"/>
</dbReference>
<gene>
    <name evidence="1" type="ORF">GS601_17260</name>
</gene>
<dbReference type="EMBL" id="WVIE01000023">
    <property type="protein sequence ID" value="NDJ19012.1"/>
    <property type="molecule type" value="Genomic_DNA"/>
</dbReference>
<proteinExistence type="predicted"/>
<name>A0A8J7Z2U8_9CYAN</name>
<evidence type="ECO:0000313" key="1">
    <source>
        <dbReference type="EMBL" id="NDJ19012.1"/>
    </source>
</evidence>
<dbReference type="AlphaFoldDB" id="A0A8J7Z2U8"/>
<protein>
    <submittedName>
        <fullName evidence="1">Uncharacterized protein</fullName>
    </submittedName>
</protein>
<dbReference type="Proteomes" id="UP000646053">
    <property type="component" value="Unassembled WGS sequence"/>
</dbReference>
<comment type="caution">
    <text evidence="1">The sequence shown here is derived from an EMBL/GenBank/DDBJ whole genome shotgun (WGS) entry which is preliminary data.</text>
</comment>
<keyword evidence="2" id="KW-1185">Reference proteome</keyword>
<reference evidence="1" key="1">
    <citation type="submission" date="2019-12" db="EMBL/GenBank/DDBJ databases">
        <title>High-Quality draft genome sequences of three cyanobacteria isolated from the limestone walls of the Old Cathedral of Coimbra.</title>
        <authorList>
            <person name="Tiago I."/>
            <person name="Soares F."/>
            <person name="Portugal A."/>
        </authorList>
    </citation>
    <scope>NUCLEOTIDE SEQUENCE</scope>
    <source>
        <strain evidence="1">A</strain>
    </source>
</reference>